<dbReference type="PRINTS" id="PR01021">
    <property type="entry name" value="OMPADOMAIN"/>
</dbReference>
<comment type="subcellular location">
    <subcellularLocation>
        <location evidence="1">Cell outer membrane</location>
        <topology evidence="1">Multi-pass membrane protein</topology>
    </subcellularLocation>
</comment>
<keyword evidence="8 10" id="KW-0472">Membrane</keyword>
<dbReference type="OrthoDB" id="1522982at2"/>
<dbReference type="SUPFAM" id="SSF103647">
    <property type="entry name" value="TSP type-3 repeat"/>
    <property type="match status" value="1"/>
</dbReference>
<dbReference type="SUPFAM" id="SSF103088">
    <property type="entry name" value="OmpA-like"/>
    <property type="match status" value="1"/>
</dbReference>
<dbReference type="PROSITE" id="PS01068">
    <property type="entry name" value="OMPA_1"/>
    <property type="match status" value="1"/>
</dbReference>
<evidence type="ECO:0000256" key="6">
    <source>
        <dbReference type="ARBA" id="ARBA00023065"/>
    </source>
</evidence>
<dbReference type="SUPFAM" id="SSF56925">
    <property type="entry name" value="OMPA-like"/>
    <property type="match status" value="1"/>
</dbReference>
<feature type="domain" description="OmpA-like" evidence="13">
    <location>
        <begin position="337"/>
        <end position="453"/>
    </location>
</feature>
<dbReference type="EMBL" id="SKFH01000002">
    <property type="protein sequence ID" value="TCZ74369.1"/>
    <property type="molecule type" value="Genomic_DNA"/>
</dbReference>
<dbReference type="InterPro" id="IPR050330">
    <property type="entry name" value="Bact_OuterMem_StrucFunc"/>
</dbReference>
<dbReference type="InterPro" id="IPR006690">
    <property type="entry name" value="OMPA-like_CS"/>
</dbReference>
<dbReference type="GO" id="GO:0005509">
    <property type="term" value="F:calcium ion binding"/>
    <property type="evidence" value="ECO:0007669"/>
    <property type="project" value="InterPro"/>
</dbReference>
<dbReference type="GO" id="GO:0009279">
    <property type="term" value="C:cell outer membrane"/>
    <property type="evidence" value="ECO:0007669"/>
    <property type="project" value="UniProtKB-SubCell"/>
</dbReference>
<dbReference type="PANTHER" id="PTHR30329:SF21">
    <property type="entry name" value="LIPOPROTEIN YIAD-RELATED"/>
    <property type="match status" value="1"/>
</dbReference>
<proteinExistence type="predicted"/>
<evidence type="ECO:0000256" key="8">
    <source>
        <dbReference type="ARBA" id="ARBA00023136"/>
    </source>
</evidence>
<feature type="region of interest" description="Disordered" evidence="11">
    <location>
        <begin position="422"/>
        <end position="453"/>
    </location>
</feature>
<dbReference type="Pfam" id="PF00691">
    <property type="entry name" value="OmpA"/>
    <property type="match status" value="1"/>
</dbReference>
<dbReference type="InterPro" id="IPR028974">
    <property type="entry name" value="TSP_type-3_rpt"/>
</dbReference>
<evidence type="ECO:0000256" key="12">
    <source>
        <dbReference type="SAM" id="SignalP"/>
    </source>
</evidence>
<dbReference type="Pfam" id="PF02412">
    <property type="entry name" value="TSP_3"/>
    <property type="match status" value="4"/>
</dbReference>
<feature type="signal peptide" evidence="12">
    <location>
        <begin position="1"/>
        <end position="19"/>
    </location>
</feature>
<evidence type="ECO:0000313" key="14">
    <source>
        <dbReference type="EMBL" id="TCZ74369.1"/>
    </source>
</evidence>
<name>A0A4R4E4I0_9BACT</name>
<evidence type="ECO:0000256" key="1">
    <source>
        <dbReference type="ARBA" id="ARBA00004571"/>
    </source>
</evidence>
<feature type="chain" id="PRO_5020269412" evidence="12">
    <location>
        <begin position="20"/>
        <end position="453"/>
    </location>
</feature>
<dbReference type="InterPro" id="IPR036737">
    <property type="entry name" value="OmpA-like_sf"/>
</dbReference>
<dbReference type="InterPro" id="IPR003367">
    <property type="entry name" value="Thrombospondin_3-like_rpt"/>
</dbReference>
<dbReference type="Gene3D" id="2.40.160.20">
    <property type="match status" value="1"/>
</dbReference>
<dbReference type="GO" id="GO:0015288">
    <property type="term" value="F:porin activity"/>
    <property type="evidence" value="ECO:0007669"/>
    <property type="project" value="UniProtKB-KW"/>
</dbReference>
<dbReference type="RefSeq" id="WP_131850415.1">
    <property type="nucleotide sequence ID" value="NZ_SKFH01000002.1"/>
</dbReference>
<dbReference type="GO" id="GO:0006811">
    <property type="term" value="P:monoatomic ion transport"/>
    <property type="evidence" value="ECO:0007669"/>
    <property type="project" value="UniProtKB-KW"/>
</dbReference>
<evidence type="ECO:0000256" key="11">
    <source>
        <dbReference type="SAM" id="MobiDB-lite"/>
    </source>
</evidence>
<reference evidence="14 15" key="1">
    <citation type="submission" date="2019-03" db="EMBL/GenBank/DDBJ databases">
        <authorList>
            <person name="Kim M.K.M."/>
        </authorList>
    </citation>
    <scope>NUCLEOTIDE SEQUENCE [LARGE SCALE GENOMIC DNA]</scope>
    <source>
        <strain evidence="14 15">17J68-15</strain>
    </source>
</reference>
<evidence type="ECO:0000256" key="10">
    <source>
        <dbReference type="PROSITE-ProRule" id="PRU00473"/>
    </source>
</evidence>
<evidence type="ECO:0000256" key="9">
    <source>
        <dbReference type="ARBA" id="ARBA00023237"/>
    </source>
</evidence>
<gene>
    <name evidence="14" type="ORF">E0486_01725</name>
</gene>
<keyword evidence="15" id="KW-1185">Reference proteome</keyword>
<keyword evidence="9" id="KW-0998">Cell outer membrane</keyword>
<dbReference type="AlphaFoldDB" id="A0A4R4E4I0"/>
<accession>A0A4R4E4I0</accession>
<keyword evidence="6" id="KW-0406">Ion transport</keyword>
<dbReference type="Proteomes" id="UP000295164">
    <property type="component" value="Unassembled WGS sequence"/>
</dbReference>
<dbReference type="Gene3D" id="4.10.1080.10">
    <property type="entry name" value="TSP type-3 repeat"/>
    <property type="match status" value="1"/>
</dbReference>
<organism evidence="14 15">
    <name type="scientific">Flaviaesturariibacter aridisoli</name>
    <dbReference type="NCBI Taxonomy" id="2545761"/>
    <lineage>
        <taxon>Bacteria</taxon>
        <taxon>Pseudomonadati</taxon>
        <taxon>Bacteroidota</taxon>
        <taxon>Chitinophagia</taxon>
        <taxon>Chitinophagales</taxon>
        <taxon>Chitinophagaceae</taxon>
        <taxon>Flaviaestuariibacter</taxon>
    </lineage>
</organism>
<dbReference type="InterPro" id="IPR006665">
    <property type="entry name" value="OmpA-like"/>
</dbReference>
<evidence type="ECO:0000256" key="2">
    <source>
        <dbReference type="ARBA" id="ARBA00022448"/>
    </source>
</evidence>
<keyword evidence="3" id="KW-1134">Transmembrane beta strand</keyword>
<keyword evidence="2" id="KW-0813">Transport</keyword>
<protein>
    <submittedName>
        <fullName evidence="14">OmpA family protein</fullName>
    </submittedName>
</protein>
<evidence type="ECO:0000256" key="3">
    <source>
        <dbReference type="ARBA" id="ARBA00022452"/>
    </source>
</evidence>
<dbReference type="InterPro" id="IPR011250">
    <property type="entry name" value="OMP/PagP_B-barrel"/>
</dbReference>
<dbReference type="InterPro" id="IPR006664">
    <property type="entry name" value="OMP_bac"/>
</dbReference>
<evidence type="ECO:0000256" key="4">
    <source>
        <dbReference type="ARBA" id="ARBA00022692"/>
    </source>
</evidence>
<dbReference type="PANTHER" id="PTHR30329">
    <property type="entry name" value="STATOR ELEMENT OF FLAGELLAR MOTOR COMPLEX"/>
    <property type="match status" value="1"/>
</dbReference>
<comment type="caution">
    <text evidence="14">The sequence shown here is derived from an EMBL/GenBank/DDBJ whole genome shotgun (WGS) entry which is preliminary data.</text>
</comment>
<dbReference type="Gene3D" id="3.30.1330.60">
    <property type="entry name" value="OmpA-like domain"/>
    <property type="match status" value="1"/>
</dbReference>
<keyword evidence="7" id="KW-0626">Porin</keyword>
<keyword evidence="5 12" id="KW-0732">Signal</keyword>
<keyword evidence="4" id="KW-0812">Transmembrane</keyword>
<evidence type="ECO:0000256" key="7">
    <source>
        <dbReference type="ARBA" id="ARBA00023114"/>
    </source>
</evidence>
<evidence type="ECO:0000313" key="15">
    <source>
        <dbReference type="Proteomes" id="UP000295164"/>
    </source>
</evidence>
<evidence type="ECO:0000256" key="5">
    <source>
        <dbReference type="ARBA" id="ARBA00022729"/>
    </source>
</evidence>
<sequence length="453" mass="49719">MKKILVTLLAVVCGTAVFAQTQTGAQTQTRSYKRPGSIGFSLFFNDYLTASRIRTTSFNQTTNTKQLAKFREMDPGLAIHYFKGLTNSIDFAGSIGGSTPRIIFADGTRITDPKLQLEADASAQFKLFSERYFFTPYATVGIGASHYDGTFDAIIPAGAGVKFNIFNEAGLFADATYRIPVTNRANNYHFVYRFGFSARLSKKKEEPVPVVVPEPPKDSDADGIIDSLDRCPTVPGIAKYNGCPIPDTDKDGINDEEDQCPNEAGVAKYKGCPIPDTDKDGVNDEEDKCPQVPGLARLQGCPIPDTDNDGINDEEDKCPTLAGVRENNGCPAIKQETIVRMNKNASRIFFVTGKATLQKTSYAALNDVVKLMNEDKDLKVYIEGHTDNVGKDEYNQKLSEDRAASVRTYLLSKGVEESRIQSQGFGETKPIADNKTAAGRAKNRRVVMRPSYE</sequence>
<dbReference type="CDD" id="cd07185">
    <property type="entry name" value="OmpA_C-like"/>
    <property type="match status" value="1"/>
</dbReference>
<dbReference type="GO" id="GO:0046930">
    <property type="term" value="C:pore complex"/>
    <property type="evidence" value="ECO:0007669"/>
    <property type="project" value="UniProtKB-KW"/>
</dbReference>
<dbReference type="PROSITE" id="PS51123">
    <property type="entry name" value="OMPA_2"/>
    <property type="match status" value="1"/>
</dbReference>
<evidence type="ECO:0000259" key="13">
    <source>
        <dbReference type="PROSITE" id="PS51123"/>
    </source>
</evidence>
<dbReference type="GO" id="GO:0007155">
    <property type="term" value="P:cell adhesion"/>
    <property type="evidence" value="ECO:0007669"/>
    <property type="project" value="InterPro"/>
</dbReference>